<protein>
    <submittedName>
        <fullName evidence="3">Stc1 domain-containing protein</fullName>
    </submittedName>
</protein>
<evidence type="ECO:0000256" key="1">
    <source>
        <dbReference type="SAM" id="MobiDB-lite"/>
    </source>
</evidence>
<comment type="caution">
    <text evidence="3">The sequence shown here is derived from an EMBL/GenBank/DDBJ whole genome shotgun (WGS) entry which is preliminary data.</text>
</comment>
<evidence type="ECO:0000259" key="2">
    <source>
        <dbReference type="Pfam" id="PF12898"/>
    </source>
</evidence>
<dbReference type="AlphaFoldDB" id="A0A9P9DAJ8"/>
<dbReference type="InterPro" id="IPR024630">
    <property type="entry name" value="Stc1"/>
</dbReference>
<dbReference type="Pfam" id="PF12898">
    <property type="entry name" value="Stc1"/>
    <property type="match status" value="1"/>
</dbReference>
<organism evidence="3 4">
    <name type="scientific">Dendryphion nanum</name>
    <dbReference type="NCBI Taxonomy" id="256645"/>
    <lineage>
        <taxon>Eukaryota</taxon>
        <taxon>Fungi</taxon>
        <taxon>Dikarya</taxon>
        <taxon>Ascomycota</taxon>
        <taxon>Pezizomycotina</taxon>
        <taxon>Dothideomycetes</taxon>
        <taxon>Pleosporomycetidae</taxon>
        <taxon>Pleosporales</taxon>
        <taxon>Torulaceae</taxon>
        <taxon>Dendryphion</taxon>
    </lineage>
</organism>
<evidence type="ECO:0000313" key="3">
    <source>
        <dbReference type="EMBL" id="KAH7116835.1"/>
    </source>
</evidence>
<keyword evidence="4" id="KW-1185">Reference proteome</keyword>
<feature type="compositionally biased region" description="Low complexity" evidence="1">
    <location>
        <begin position="284"/>
        <end position="298"/>
    </location>
</feature>
<dbReference type="EMBL" id="JAGMWT010000014">
    <property type="protein sequence ID" value="KAH7116835.1"/>
    <property type="molecule type" value="Genomic_DNA"/>
</dbReference>
<proteinExistence type="predicted"/>
<feature type="region of interest" description="Disordered" evidence="1">
    <location>
        <begin position="284"/>
        <end position="351"/>
    </location>
</feature>
<gene>
    <name evidence="3" type="ORF">B0J11DRAFT_571324</name>
</gene>
<feature type="domain" description="Stc1" evidence="2">
    <location>
        <begin position="80"/>
        <end position="161"/>
    </location>
</feature>
<feature type="compositionally biased region" description="Polar residues" evidence="1">
    <location>
        <begin position="219"/>
        <end position="228"/>
    </location>
</feature>
<feature type="region of interest" description="Disordered" evidence="1">
    <location>
        <begin position="200"/>
        <end position="263"/>
    </location>
</feature>
<dbReference type="Proteomes" id="UP000700596">
    <property type="component" value="Unassembled WGS sequence"/>
</dbReference>
<feature type="compositionally biased region" description="Acidic residues" evidence="1">
    <location>
        <begin position="327"/>
        <end position="351"/>
    </location>
</feature>
<evidence type="ECO:0000313" key="4">
    <source>
        <dbReference type="Proteomes" id="UP000700596"/>
    </source>
</evidence>
<accession>A0A9P9DAJ8</accession>
<name>A0A9P9DAJ8_9PLEO</name>
<sequence>MSLRSALYKPALCLQYLATFSVANPLQQSTTIPYSLHQSHVPTTTQLLVKLTRMGRSKKYHYDPSYQQQLQAISLPSKIKCSRCEKHYNPENYSAKQLTDAKENIKAHKSNPFSTIKCRRCTGSQVVEIECTKCGITKGIEEFAKIQRTRPDEARCYRCMNKQTEQEAVSEYSKHNAFLIPDYSAGKAPEYWNPETITSLNTSQADDHNGSDEEDGGISITSKMSTLSVDAKPLIDTTPWGEERDKTGGPVQGGEDTIGTSSWHTKSLIPSIVAGGFDPRAYGSRVGSSVAGSAKSSGPKFIPPDDMKSKNGWAKIPAYKPPPVPESEPEEEDDWPSESDNDDSDGDEEDF</sequence>
<reference evidence="3" key="1">
    <citation type="journal article" date="2021" name="Nat. Commun.">
        <title>Genetic determinants of endophytism in the Arabidopsis root mycobiome.</title>
        <authorList>
            <person name="Mesny F."/>
            <person name="Miyauchi S."/>
            <person name="Thiergart T."/>
            <person name="Pickel B."/>
            <person name="Atanasova L."/>
            <person name="Karlsson M."/>
            <person name="Huettel B."/>
            <person name="Barry K.W."/>
            <person name="Haridas S."/>
            <person name="Chen C."/>
            <person name="Bauer D."/>
            <person name="Andreopoulos W."/>
            <person name="Pangilinan J."/>
            <person name="LaButti K."/>
            <person name="Riley R."/>
            <person name="Lipzen A."/>
            <person name="Clum A."/>
            <person name="Drula E."/>
            <person name="Henrissat B."/>
            <person name="Kohler A."/>
            <person name="Grigoriev I.V."/>
            <person name="Martin F.M."/>
            <person name="Hacquard S."/>
        </authorList>
    </citation>
    <scope>NUCLEOTIDE SEQUENCE</scope>
    <source>
        <strain evidence="3">MPI-CAGE-CH-0243</strain>
    </source>
</reference>
<dbReference type="OrthoDB" id="3514033at2759"/>